<accession>X1SUP7</accession>
<dbReference type="PROSITE" id="PS50110">
    <property type="entry name" value="RESPONSE_REGULATORY"/>
    <property type="match status" value="1"/>
</dbReference>
<evidence type="ECO:0000259" key="5">
    <source>
        <dbReference type="PROSITE" id="PS50110"/>
    </source>
</evidence>
<keyword evidence="2" id="KW-0238">DNA-binding</keyword>
<evidence type="ECO:0000256" key="3">
    <source>
        <dbReference type="ARBA" id="ARBA00023163"/>
    </source>
</evidence>
<dbReference type="Pfam" id="PF00196">
    <property type="entry name" value="GerE"/>
    <property type="match status" value="1"/>
</dbReference>
<name>X1SUP7_9ZZZZ</name>
<dbReference type="SUPFAM" id="SSF52172">
    <property type="entry name" value="CheY-like"/>
    <property type="match status" value="1"/>
</dbReference>
<proteinExistence type="predicted"/>
<feature type="domain" description="Response regulatory" evidence="5">
    <location>
        <begin position="1"/>
        <end position="58"/>
    </location>
</feature>
<dbReference type="GO" id="GO:0003677">
    <property type="term" value="F:DNA binding"/>
    <property type="evidence" value="ECO:0007669"/>
    <property type="project" value="UniProtKB-KW"/>
</dbReference>
<keyword evidence="1" id="KW-0805">Transcription regulation</keyword>
<protein>
    <recommendedName>
        <fullName evidence="7">HTH luxR-type domain-containing protein</fullName>
    </recommendedName>
</protein>
<evidence type="ECO:0000256" key="2">
    <source>
        <dbReference type="ARBA" id="ARBA00023125"/>
    </source>
</evidence>
<dbReference type="InterPro" id="IPR016032">
    <property type="entry name" value="Sig_transdc_resp-reg_C-effctor"/>
</dbReference>
<evidence type="ECO:0000256" key="1">
    <source>
        <dbReference type="ARBA" id="ARBA00023015"/>
    </source>
</evidence>
<dbReference type="GO" id="GO:0000160">
    <property type="term" value="P:phosphorelay signal transduction system"/>
    <property type="evidence" value="ECO:0007669"/>
    <property type="project" value="InterPro"/>
</dbReference>
<evidence type="ECO:0000313" key="6">
    <source>
        <dbReference type="EMBL" id="GAI96678.1"/>
    </source>
</evidence>
<gene>
    <name evidence="6" type="ORF">S12H4_27341</name>
</gene>
<sequence>GKETCHIIHQQYASTKVLAFSMFDDEETIIQMRVAGASGYLLKNTDTEEIFSAISVVHKGGEYYCRSIRQRINQLFTVGKLGPALSDKRHDFTDIELKVIKLICHEFTSKEIAEKLNLSKRSIEHHKEHIQEKMDVQSSVGIAVYALNNWLL</sequence>
<dbReference type="PROSITE" id="PS50043">
    <property type="entry name" value="HTH_LUXR_2"/>
    <property type="match status" value="1"/>
</dbReference>
<dbReference type="PANTHER" id="PTHR43214:SF41">
    <property type="entry name" value="NITRATE_NITRITE RESPONSE REGULATOR PROTEIN NARP"/>
    <property type="match status" value="1"/>
</dbReference>
<dbReference type="Gene3D" id="3.40.50.2300">
    <property type="match status" value="1"/>
</dbReference>
<dbReference type="CDD" id="cd06170">
    <property type="entry name" value="LuxR_C_like"/>
    <property type="match status" value="1"/>
</dbReference>
<dbReference type="InterPro" id="IPR011006">
    <property type="entry name" value="CheY-like_superfamily"/>
</dbReference>
<comment type="caution">
    <text evidence="6">The sequence shown here is derived from an EMBL/GenBank/DDBJ whole genome shotgun (WGS) entry which is preliminary data.</text>
</comment>
<dbReference type="SMART" id="SM00421">
    <property type="entry name" value="HTH_LUXR"/>
    <property type="match status" value="1"/>
</dbReference>
<organism evidence="6">
    <name type="scientific">marine sediment metagenome</name>
    <dbReference type="NCBI Taxonomy" id="412755"/>
    <lineage>
        <taxon>unclassified sequences</taxon>
        <taxon>metagenomes</taxon>
        <taxon>ecological metagenomes</taxon>
    </lineage>
</organism>
<dbReference type="InterPro" id="IPR000792">
    <property type="entry name" value="Tscrpt_reg_LuxR_C"/>
</dbReference>
<evidence type="ECO:0000259" key="4">
    <source>
        <dbReference type="PROSITE" id="PS50043"/>
    </source>
</evidence>
<dbReference type="InterPro" id="IPR001789">
    <property type="entry name" value="Sig_transdc_resp-reg_receiver"/>
</dbReference>
<dbReference type="InterPro" id="IPR039420">
    <property type="entry name" value="WalR-like"/>
</dbReference>
<evidence type="ECO:0008006" key="7">
    <source>
        <dbReference type="Google" id="ProtNLM"/>
    </source>
</evidence>
<feature type="domain" description="HTH luxR-type" evidence="4">
    <location>
        <begin position="85"/>
        <end position="150"/>
    </location>
</feature>
<dbReference type="SUPFAM" id="SSF46894">
    <property type="entry name" value="C-terminal effector domain of the bipartite response regulators"/>
    <property type="match status" value="1"/>
</dbReference>
<dbReference type="AlphaFoldDB" id="X1SUP7"/>
<reference evidence="6" key="1">
    <citation type="journal article" date="2014" name="Front. Microbiol.">
        <title>High frequency of phylogenetically diverse reductive dehalogenase-homologous genes in deep subseafloor sedimentary metagenomes.</title>
        <authorList>
            <person name="Kawai M."/>
            <person name="Futagami T."/>
            <person name="Toyoda A."/>
            <person name="Takaki Y."/>
            <person name="Nishi S."/>
            <person name="Hori S."/>
            <person name="Arai W."/>
            <person name="Tsubouchi T."/>
            <person name="Morono Y."/>
            <person name="Uchiyama I."/>
            <person name="Ito T."/>
            <person name="Fujiyama A."/>
            <person name="Inagaki F."/>
            <person name="Takami H."/>
        </authorList>
    </citation>
    <scope>NUCLEOTIDE SEQUENCE</scope>
    <source>
        <strain evidence="6">Expedition CK06-06</strain>
    </source>
</reference>
<dbReference type="EMBL" id="BARW01015602">
    <property type="protein sequence ID" value="GAI96678.1"/>
    <property type="molecule type" value="Genomic_DNA"/>
</dbReference>
<dbReference type="GO" id="GO:0006355">
    <property type="term" value="P:regulation of DNA-templated transcription"/>
    <property type="evidence" value="ECO:0007669"/>
    <property type="project" value="InterPro"/>
</dbReference>
<keyword evidence="3" id="KW-0804">Transcription</keyword>
<dbReference type="PANTHER" id="PTHR43214">
    <property type="entry name" value="TWO-COMPONENT RESPONSE REGULATOR"/>
    <property type="match status" value="1"/>
</dbReference>
<feature type="non-terminal residue" evidence="6">
    <location>
        <position position="1"/>
    </location>
</feature>